<dbReference type="Proteomes" id="UP000274756">
    <property type="component" value="Unassembled WGS sequence"/>
</dbReference>
<dbReference type="PROSITE" id="PS51444">
    <property type="entry name" value="FH2"/>
    <property type="match status" value="1"/>
</dbReference>
<reference evidence="9" key="1">
    <citation type="submission" date="2016-04" db="UniProtKB">
        <authorList>
            <consortium name="WormBaseParasite"/>
        </authorList>
    </citation>
    <scope>IDENTIFICATION</scope>
</reference>
<reference evidence="6 8" key="2">
    <citation type="submission" date="2018-11" db="EMBL/GenBank/DDBJ databases">
        <authorList>
            <consortium name="Pathogen Informatics"/>
        </authorList>
    </citation>
    <scope>NUCLEOTIDE SEQUENCE [LARGE SCALE GENOMIC DNA]</scope>
</reference>
<feature type="coiled-coil region" evidence="2">
    <location>
        <begin position="866"/>
        <end position="915"/>
    </location>
</feature>
<dbReference type="Pfam" id="PF06371">
    <property type="entry name" value="Drf_GBD"/>
    <property type="match status" value="2"/>
</dbReference>
<dbReference type="InterPro" id="IPR011989">
    <property type="entry name" value="ARM-like"/>
</dbReference>
<dbReference type="OrthoDB" id="1668162at2759"/>
<dbReference type="GO" id="GO:0008360">
    <property type="term" value="P:regulation of cell shape"/>
    <property type="evidence" value="ECO:0007669"/>
    <property type="project" value="TreeGrafter"/>
</dbReference>
<sequence length="1075" mass="122229">MEIEKDEPTTIVLNTKKLSKMEELPPENEIISAFEDVLNKMDLPPDKMRVLRNYDLSKKWDLVCDQRKMYAAPDPSVYLQKLTIYSDKKSLKKKKKLLGDETSTEVLKHIEISLRTNSIDWVRLFLSEANNGLQILVEYLSQLQEAGGWGNFDIGNFANSSNQLAQINSSTAMLNSINGDAAQFSSGNGNDEKFNGGSIFRRPTLNKSKTLKNIGDRDDDIHVCVSCLRAIMNNKYGFNMVFSDPQAIYCIARSILHQSLRTKALVLELLAAICLVKGGHELIIDAFNRFRTEYREVYRFQLLFSFFRYPPEFHVEFMTSCMQFFNILVHSTENMNYRSFLQYEFTLLGLDDYLEILKSNESEQLQTQRIAYLENKIDVTTLVDEAEKKVEIEAENARLSDELSKTKERLQEVEADYIARLAHLDRRLKELNAEKEKLLKERDSTLSTMRRTLNEKDKVNREQQAKLESRIQELEKIQENMKAGLLEVKRSSVVSSSSAKSPPSPPPPPPGPHRIMESNVASKDEPNKTSIPPAPPPPPPVVSISCPPPAPPLTKNVLSPPANDVMTIKKVYNTKNKLPLLNWCPLKPNQAKDTVFSNLDDEKIMDKIDFSALEDKFKIGVVKHVDTQESFSHSVSQHSPSSSGSGSTSARKNTILDTKRLQNIAITCRKLAMPASSIMAAVHRMDLKALPAESVDILQKIAPTQDEMVKFRDYENQYKNFSDLSDEDQFLAELVKIERFDHKLKIMSFMATFDESADLLEPQFVNLTAASKCVREATKFHKILEVMLAYGNYMNSGRKGAVYGFKISSLDTLSGLKSSVERSLSLLHIIAETISKSFPDLLTFPEQLKFADKASGIMWEAVLADMRELEANYTLAKKERELKGNECPPTLINFLEDCEKRINNLQQNCRTAAEAFNACVEFYGESSRNQQPHLFFSRLLEFTKKFQQALQDNEARHALEQRMREDQNRREKIRLRSGRKGDEEMINELEQRLMMVNGDGCPFPKRGQGSKLDSSQIKDGDFEKIMIGLREGAYVAFDGPQNVKRFSTTSGPARIPPPVEPKPVRVVREPPRERS</sequence>
<proteinExistence type="inferred from homology"/>
<dbReference type="PANTHER" id="PTHR45857">
    <property type="entry name" value="FORMIN-LIKE PROTEIN"/>
    <property type="match status" value="1"/>
</dbReference>
<dbReference type="Pfam" id="PF06367">
    <property type="entry name" value="Drf_FH3"/>
    <property type="match status" value="1"/>
</dbReference>
<dbReference type="SMART" id="SM00498">
    <property type="entry name" value="FH2"/>
    <property type="match status" value="1"/>
</dbReference>
<dbReference type="InterPro" id="IPR010473">
    <property type="entry name" value="GTPase-bd"/>
</dbReference>
<dbReference type="GO" id="GO:0016477">
    <property type="term" value="P:cell migration"/>
    <property type="evidence" value="ECO:0007669"/>
    <property type="project" value="TreeGrafter"/>
</dbReference>
<dbReference type="GO" id="GO:0031267">
    <property type="term" value="F:small GTPase binding"/>
    <property type="evidence" value="ECO:0007669"/>
    <property type="project" value="InterPro"/>
</dbReference>
<feature type="domain" description="GBD/FH3" evidence="4">
    <location>
        <begin position="22"/>
        <end position="478"/>
    </location>
</feature>
<dbReference type="SMART" id="SM01140">
    <property type="entry name" value="Drf_GBD"/>
    <property type="match status" value="1"/>
</dbReference>
<dbReference type="Gene3D" id="1.20.58.2220">
    <property type="entry name" value="Formin, FH2 domain"/>
    <property type="match status" value="1"/>
</dbReference>
<feature type="domain" description="FH2" evidence="5">
    <location>
        <begin position="568"/>
        <end position="972"/>
    </location>
</feature>
<dbReference type="InterPro" id="IPR015425">
    <property type="entry name" value="FH2_Formin"/>
</dbReference>
<dbReference type="Pfam" id="PF02181">
    <property type="entry name" value="FH2"/>
    <property type="match status" value="1"/>
</dbReference>
<dbReference type="InterPro" id="IPR042201">
    <property type="entry name" value="FH2_Formin_sf"/>
</dbReference>
<evidence type="ECO:0000313" key="7">
    <source>
        <dbReference type="Proteomes" id="UP000038040"/>
    </source>
</evidence>
<feature type="region of interest" description="Disordered" evidence="3">
    <location>
        <begin position="490"/>
        <end position="548"/>
    </location>
</feature>
<dbReference type="WBParaSite" id="DME_0000062301-mRNA-1">
    <property type="protein sequence ID" value="DME_0000062301-mRNA-1"/>
    <property type="gene ID" value="DME_0000062301"/>
</dbReference>
<dbReference type="GO" id="GO:0030866">
    <property type="term" value="P:cortical actin cytoskeleton organization"/>
    <property type="evidence" value="ECO:0007669"/>
    <property type="project" value="TreeGrafter"/>
</dbReference>
<evidence type="ECO:0000256" key="1">
    <source>
        <dbReference type="ARBA" id="ARBA00023449"/>
    </source>
</evidence>
<evidence type="ECO:0000256" key="2">
    <source>
        <dbReference type="SAM" id="Coils"/>
    </source>
</evidence>
<feature type="region of interest" description="Disordered" evidence="3">
    <location>
        <begin position="630"/>
        <end position="651"/>
    </location>
</feature>
<accession>A0A0N4U1W1</accession>
<evidence type="ECO:0000259" key="4">
    <source>
        <dbReference type="PROSITE" id="PS51232"/>
    </source>
</evidence>
<dbReference type="SUPFAM" id="SSF48371">
    <property type="entry name" value="ARM repeat"/>
    <property type="match status" value="1"/>
</dbReference>
<feature type="region of interest" description="Disordered" evidence="3">
    <location>
        <begin position="1045"/>
        <end position="1075"/>
    </location>
</feature>
<dbReference type="PROSITE" id="PS51232">
    <property type="entry name" value="GBD_FH3"/>
    <property type="match status" value="1"/>
</dbReference>
<evidence type="ECO:0000256" key="3">
    <source>
        <dbReference type="SAM" id="MobiDB-lite"/>
    </source>
</evidence>
<dbReference type="Proteomes" id="UP000038040">
    <property type="component" value="Unplaced"/>
</dbReference>
<dbReference type="EMBL" id="UYYG01001151">
    <property type="protein sequence ID" value="VDN55010.1"/>
    <property type="molecule type" value="Genomic_DNA"/>
</dbReference>
<dbReference type="SMART" id="SM01139">
    <property type="entry name" value="Drf_FH3"/>
    <property type="match status" value="1"/>
</dbReference>
<feature type="compositionally biased region" description="Low complexity" evidence="3">
    <location>
        <begin position="630"/>
        <end position="649"/>
    </location>
</feature>
<dbReference type="SUPFAM" id="SSF101447">
    <property type="entry name" value="Formin homology 2 domain (FH2 domain)"/>
    <property type="match status" value="1"/>
</dbReference>
<feature type="compositionally biased region" description="Pro residues" evidence="3">
    <location>
        <begin position="502"/>
        <end position="512"/>
    </location>
</feature>
<feature type="compositionally biased region" description="Basic and acidic residues" evidence="3">
    <location>
        <begin position="1062"/>
        <end position="1075"/>
    </location>
</feature>
<dbReference type="GO" id="GO:0051015">
    <property type="term" value="F:actin filament binding"/>
    <property type="evidence" value="ECO:0007669"/>
    <property type="project" value="TreeGrafter"/>
</dbReference>
<name>A0A0N4U1W1_DRAME</name>
<dbReference type="Gene3D" id="1.25.10.10">
    <property type="entry name" value="Leucine-rich Repeat Variant"/>
    <property type="match status" value="2"/>
</dbReference>
<keyword evidence="2" id="KW-0175">Coiled coil</keyword>
<dbReference type="STRING" id="318479.A0A0N4U1W1"/>
<gene>
    <name evidence="6" type="ORF">DME_LOCUS4983</name>
</gene>
<feature type="compositionally biased region" description="Pro residues" evidence="3">
    <location>
        <begin position="532"/>
        <end position="548"/>
    </location>
</feature>
<evidence type="ECO:0000313" key="8">
    <source>
        <dbReference type="Proteomes" id="UP000274756"/>
    </source>
</evidence>
<dbReference type="InterPro" id="IPR043592">
    <property type="entry name" value="FMNL_animal"/>
</dbReference>
<dbReference type="InterPro" id="IPR016024">
    <property type="entry name" value="ARM-type_fold"/>
</dbReference>
<dbReference type="InterPro" id="IPR014768">
    <property type="entry name" value="GBD/FH3_dom"/>
</dbReference>
<organism evidence="7 9">
    <name type="scientific">Dracunculus medinensis</name>
    <name type="common">Guinea worm</name>
    <dbReference type="NCBI Taxonomy" id="318479"/>
    <lineage>
        <taxon>Eukaryota</taxon>
        <taxon>Metazoa</taxon>
        <taxon>Ecdysozoa</taxon>
        <taxon>Nematoda</taxon>
        <taxon>Chromadorea</taxon>
        <taxon>Rhabditida</taxon>
        <taxon>Spirurina</taxon>
        <taxon>Dracunculoidea</taxon>
        <taxon>Dracunculidae</taxon>
        <taxon>Dracunculus</taxon>
    </lineage>
</organism>
<dbReference type="InterPro" id="IPR010472">
    <property type="entry name" value="FH3_dom"/>
</dbReference>
<feature type="compositionally biased region" description="Basic and acidic residues" evidence="3">
    <location>
        <begin position="452"/>
        <end position="464"/>
    </location>
</feature>
<dbReference type="PANTHER" id="PTHR45857:SF4">
    <property type="entry name" value="FORMIN-LIKE PROTEIN"/>
    <property type="match status" value="1"/>
</dbReference>
<comment type="similarity">
    <text evidence="1">Belongs to the formin homology family.</text>
</comment>
<evidence type="ECO:0000313" key="9">
    <source>
        <dbReference type="WBParaSite" id="DME_0000062301-mRNA-1"/>
    </source>
</evidence>
<dbReference type="AlphaFoldDB" id="A0A0N4U1W1"/>
<dbReference type="GO" id="GO:0005829">
    <property type="term" value="C:cytosol"/>
    <property type="evidence" value="ECO:0007669"/>
    <property type="project" value="TreeGrafter"/>
</dbReference>
<evidence type="ECO:0000259" key="5">
    <source>
        <dbReference type="PROSITE" id="PS51444"/>
    </source>
</evidence>
<feature type="compositionally biased region" description="Low complexity" evidence="3">
    <location>
        <begin position="491"/>
        <end position="501"/>
    </location>
</feature>
<feature type="region of interest" description="Disordered" evidence="3">
    <location>
        <begin position="442"/>
        <end position="464"/>
    </location>
</feature>
<keyword evidence="8" id="KW-1185">Reference proteome</keyword>
<protein>
    <submittedName>
        <fullName evidence="9">Formin-like protein</fullName>
    </submittedName>
</protein>
<evidence type="ECO:0000313" key="6">
    <source>
        <dbReference type="EMBL" id="VDN55010.1"/>
    </source>
</evidence>